<accession>A0A8E2DII8</accession>
<evidence type="ECO:0000313" key="4">
    <source>
        <dbReference type="Proteomes" id="UP000250043"/>
    </source>
</evidence>
<feature type="coiled-coil region" evidence="1">
    <location>
        <begin position="181"/>
        <end position="264"/>
    </location>
</feature>
<feature type="compositionally biased region" description="Polar residues" evidence="2">
    <location>
        <begin position="103"/>
        <end position="134"/>
    </location>
</feature>
<organism evidence="3 4">
    <name type="scientific">Obba rivulosa</name>
    <dbReference type="NCBI Taxonomy" id="1052685"/>
    <lineage>
        <taxon>Eukaryota</taxon>
        <taxon>Fungi</taxon>
        <taxon>Dikarya</taxon>
        <taxon>Basidiomycota</taxon>
        <taxon>Agaricomycotina</taxon>
        <taxon>Agaricomycetes</taxon>
        <taxon>Polyporales</taxon>
        <taxon>Gelatoporiaceae</taxon>
        <taxon>Obba</taxon>
    </lineage>
</organism>
<evidence type="ECO:0000256" key="1">
    <source>
        <dbReference type="SAM" id="Coils"/>
    </source>
</evidence>
<dbReference type="PANTHER" id="PTHR28594:SF1">
    <property type="entry name" value="ATR-INTERACTING PROTEIN"/>
    <property type="match status" value="1"/>
</dbReference>
<feature type="region of interest" description="Disordered" evidence="2">
    <location>
        <begin position="28"/>
        <end position="60"/>
    </location>
</feature>
<feature type="region of interest" description="Disordered" evidence="2">
    <location>
        <begin position="103"/>
        <end position="155"/>
    </location>
</feature>
<keyword evidence="4" id="KW-1185">Reference proteome</keyword>
<reference evidence="3 4" key="1">
    <citation type="submission" date="2016-07" db="EMBL/GenBank/DDBJ databases">
        <title>Draft genome of the white-rot fungus Obba rivulosa 3A-2.</title>
        <authorList>
            <consortium name="DOE Joint Genome Institute"/>
            <person name="Miettinen O."/>
            <person name="Riley R."/>
            <person name="Acob R."/>
            <person name="Barry K."/>
            <person name="Cullen D."/>
            <person name="De Vries R."/>
            <person name="Hainaut M."/>
            <person name="Hatakka A."/>
            <person name="Henrissat B."/>
            <person name="Hilden K."/>
            <person name="Kuo R."/>
            <person name="Labutti K."/>
            <person name="Lipzen A."/>
            <person name="Makela M.R."/>
            <person name="Sandor L."/>
            <person name="Spatafora J.W."/>
            <person name="Grigoriev I.V."/>
            <person name="Hibbett D.S."/>
        </authorList>
    </citation>
    <scope>NUCLEOTIDE SEQUENCE [LARGE SCALE GENOMIC DNA]</scope>
    <source>
        <strain evidence="3 4">3A-2</strain>
    </source>
</reference>
<feature type="compositionally biased region" description="Basic and acidic residues" evidence="2">
    <location>
        <begin position="378"/>
        <end position="389"/>
    </location>
</feature>
<protein>
    <submittedName>
        <fullName evidence="3">Uncharacterized protein</fullName>
    </submittedName>
</protein>
<sequence>MDDSDDYFDDDIVVDENVIAILEEEETKFSETQRLTQRRTSHSPPPAKRQKLNHPQNGRFSRTVSVDFEDLPEVSVVGDGTYGLFGANYLSRLRDASENAAASHSFQTKAAPVASSSTNSTMTGIPHKQQQSHSIGRPPPLGASSRGPSNTAQPHLQRPIQNERIQHTSVPSNHNIQGEDLNYNQGEVEALRAQLEQLRRMQEEMTQSLKEAQEARFAKEGEVTILRKSMEKEAQRHAAEIAKVKAAKEAAEAMQRQYAKDMKEGMERLKTQFTFKQLELETSHRKPPWTARAKRLDKQLPSSPICPPSQVRGWNAANNASGPSAPRTPSRTRIIHHINKSPQQTPNRKRIEDAPKAAVLPGFYNSFMTSPSVIRSNTVKEKGKDREIAEPNGEWNPFAEHPGRQPSSPLSSPARGGHHATDFSDLIVQNPVVDILDRTTVQDADMPDADSIGSPVDEIEQMEPPNWKEQIHRIVMTHTLLHCDTSTFQTLMSSQLPPSASLELAQAYSTSCAKLLQSLAAAAPKYDNVDDLAQGVSDALTRIALVLASAALIPALTALLNLIRILIYKIPFFTTWLLSVPLPAESEPADAPPRILDVIVQTIRKHAGPHEGGQSEEQLSLTVETLMLVEALSFHASQDLAVRLSYIPRSFQVLTILLDPAQPTAVLYRAARAISFLATHQSLFQHLLAFPNSHRGDAGPLTQDFSKIPHIERMASYLIDRSRIGLEANLLRETILKMVATLAVKHADAVTVLLASQMLIPSIVLFLIDLITPLFEDDEELQRSPSVVTWIIETGSRTLYTLYSLVFSGDGPPFNLRQKLLHEPGRAYYAAHNMFIVTLGRLSFADTPDWIGEQDRALLEECTELAKELLDLLVDGPEIEQVWSAFQPLEEMETEDDELEARVQHPE</sequence>
<dbReference type="Proteomes" id="UP000250043">
    <property type="component" value="Unassembled WGS sequence"/>
</dbReference>
<dbReference type="InterPro" id="IPR033349">
    <property type="entry name" value="ATRIP"/>
</dbReference>
<gene>
    <name evidence="3" type="ORF">OBBRIDRAFT_96429</name>
</gene>
<name>A0A8E2DII8_9APHY</name>
<feature type="region of interest" description="Disordered" evidence="2">
    <location>
        <begin position="375"/>
        <end position="423"/>
    </location>
</feature>
<feature type="region of interest" description="Disordered" evidence="2">
    <location>
        <begin position="281"/>
        <end position="331"/>
    </location>
</feature>
<evidence type="ECO:0000256" key="2">
    <source>
        <dbReference type="SAM" id="MobiDB-lite"/>
    </source>
</evidence>
<proteinExistence type="predicted"/>
<dbReference type="OrthoDB" id="3366922at2759"/>
<dbReference type="PANTHER" id="PTHR28594">
    <property type="entry name" value="ATR-INTERACTING PROTEIN"/>
    <property type="match status" value="1"/>
</dbReference>
<dbReference type="AlphaFoldDB" id="A0A8E2DII8"/>
<dbReference type="GO" id="GO:0000077">
    <property type="term" value="P:DNA damage checkpoint signaling"/>
    <property type="evidence" value="ECO:0007669"/>
    <property type="project" value="InterPro"/>
</dbReference>
<keyword evidence="1" id="KW-0175">Coiled coil</keyword>
<dbReference type="EMBL" id="KV722457">
    <property type="protein sequence ID" value="OCH88272.1"/>
    <property type="molecule type" value="Genomic_DNA"/>
</dbReference>
<evidence type="ECO:0000313" key="3">
    <source>
        <dbReference type="EMBL" id="OCH88272.1"/>
    </source>
</evidence>